<feature type="transmembrane region" description="Helical" evidence="13">
    <location>
        <begin position="421"/>
        <end position="442"/>
    </location>
</feature>
<evidence type="ECO:0000256" key="1">
    <source>
        <dbReference type="ARBA" id="ARBA00004429"/>
    </source>
</evidence>
<dbReference type="Pfam" id="PF02386">
    <property type="entry name" value="TrkH"/>
    <property type="match status" value="1"/>
</dbReference>
<dbReference type="OrthoDB" id="9810952at2"/>
<evidence type="ECO:0000256" key="12">
    <source>
        <dbReference type="PIRSR" id="PIRSR006247-1"/>
    </source>
</evidence>
<keyword evidence="12" id="KW-0479">Metal-binding</keyword>
<feature type="transmembrane region" description="Helical" evidence="13">
    <location>
        <begin position="36"/>
        <end position="59"/>
    </location>
</feature>
<feature type="binding site" evidence="12">
    <location>
        <position position="112"/>
    </location>
    <ligand>
        <name>K(+)</name>
        <dbReference type="ChEBI" id="CHEBI:29103"/>
    </ligand>
</feature>
<evidence type="ECO:0000313" key="15">
    <source>
        <dbReference type="Proteomes" id="UP000295221"/>
    </source>
</evidence>
<evidence type="ECO:0000256" key="11">
    <source>
        <dbReference type="ARBA" id="ARBA00023136"/>
    </source>
</evidence>
<keyword evidence="11 13" id="KW-0472">Membrane</keyword>
<evidence type="ECO:0000256" key="13">
    <source>
        <dbReference type="SAM" id="Phobius"/>
    </source>
</evidence>
<accession>A0A4R2GLK8</accession>
<keyword evidence="10" id="KW-0406">Ion transport</keyword>
<feature type="transmembrane region" description="Helical" evidence="13">
    <location>
        <begin position="274"/>
        <end position="292"/>
    </location>
</feature>
<dbReference type="InterPro" id="IPR004772">
    <property type="entry name" value="TrkH"/>
</dbReference>
<feature type="transmembrane region" description="Helical" evidence="13">
    <location>
        <begin position="454"/>
        <end position="479"/>
    </location>
</feature>
<evidence type="ECO:0000256" key="4">
    <source>
        <dbReference type="ARBA" id="ARBA00022475"/>
    </source>
</evidence>
<reference evidence="14 15" key="1">
    <citation type="submission" date="2019-03" db="EMBL/GenBank/DDBJ databases">
        <title>Genomic Encyclopedia of Type Strains, Phase IV (KMG-IV): sequencing the most valuable type-strain genomes for metagenomic binning, comparative biology and taxonomic classification.</title>
        <authorList>
            <person name="Goeker M."/>
        </authorList>
    </citation>
    <scope>NUCLEOTIDE SEQUENCE [LARGE SCALE GENOMIC DNA]</scope>
    <source>
        <strain evidence="14 15">DSM 24179</strain>
    </source>
</reference>
<dbReference type="PANTHER" id="PTHR32024">
    <property type="entry name" value="TRK SYSTEM POTASSIUM UPTAKE PROTEIN TRKG-RELATED"/>
    <property type="match status" value="1"/>
</dbReference>
<evidence type="ECO:0000256" key="2">
    <source>
        <dbReference type="ARBA" id="ARBA00009137"/>
    </source>
</evidence>
<proteinExistence type="inferred from homology"/>
<comment type="caution">
    <text evidence="14">The sequence shown here is derived from an EMBL/GenBank/DDBJ whole genome shotgun (WGS) entry which is preliminary data.</text>
</comment>
<dbReference type="Proteomes" id="UP000295221">
    <property type="component" value="Unassembled WGS sequence"/>
</dbReference>
<organism evidence="14 15">
    <name type="scientific">Natronoflexus pectinivorans</name>
    <dbReference type="NCBI Taxonomy" id="682526"/>
    <lineage>
        <taxon>Bacteria</taxon>
        <taxon>Pseudomonadati</taxon>
        <taxon>Bacteroidota</taxon>
        <taxon>Bacteroidia</taxon>
        <taxon>Marinilabiliales</taxon>
        <taxon>Marinilabiliaceae</taxon>
        <taxon>Natronoflexus</taxon>
    </lineage>
</organism>
<dbReference type="GO" id="GO:0046872">
    <property type="term" value="F:metal ion binding"/>
    <property type="evidence" value="ECO:0007669"/>
    <property type="project" value="UniProtKB-KW"/>
</dbReference>
<keyword evidence="9 13" id="KW-1133">Transmembrane helix</keyword>
<dbReference type="InterPro" id="IPR003445">
    <property type="entry name" value="Cat_transpt"/>
</dbReference>
<keyword evidence="4" id="KW-1003">Cell membrane</keyword>
<feature type="binding site" evidence="12">
    <location>
        <position position="314"/>
    </location>
    <ligand>
        <name>K(+)</name>
        <dbReference type="ChEBI" id="CHEBI:29103"/>
    </ligand>
</feature>
<evidence type="ECO:0000313" key="14">
    <source>
        <dbReference type="EMBL" id="TCO09823.1"/>
    </source>
</evidence>
<feature type="binding site" evidence="12">
    <location>
        <position position="432"/>
    </location>
    <ligand>
        <name>K(+)</name>
        <dbReference type="ChEBI" id="CHEBI:29103"/>
    </ligand>
</feature>
<feature type="transmembrane region" description="Helical" evidence="13">
    <location>
        <begin position="235"/>
        <end position="253"/>
    </location>
</feature>
<comment type="similarity">
    <text evidence="2">Belongs to the TrkH potassium transport family.</text>
</comment>
<evidence type="ECO:0000256" key="9">
    <source>
        <dbReference type="ARBA" id="ARBA00022989"/>
    </source>
</evidence>
<feature type="transmembrane region" description="Helical" evidence="13">
    <location>
        <begin position="330"/>
        <end position="350"/>
    </location>
</feature>
<feature type="binding site" evidence="12">
    <location>
        <position position="220"/>
    </location>
    <ligand>
        <name>K(+)</name>
        <dbReference type="ChEBI" id="CHEBI:29103"/>
    </ligand>
</feature>
<evidence type="ECO:0000256" key="5">
    <source>
        <dbReference type="ARBA" id="ARBA00022519"/>
    </source>
</evidence>
<feature type="transmembrane region" description="Helical" evidence="13">
    <location>
        <begin position="133"/>
        <end position="153"/>
    </location>
</feature>
<keyword evidence="5" id="KW-0997">Cell inner membrane</keyword>
<feature type="transmembrane region" description="Helical" evidence="13">
    <location>
        <begin position="9"/>
        <end position="30"/>
    </location>
</feature>
<dbReference type="GO" id="GO:0015379">
    <property type="term" value="F:potassium:chloride symporter activity"/>
    <property type="evidence" value="ECO:0007669"/>
    <property type="project" value="InterPro"/>
</dbReference>
<dbReference type="AlphaFoldDB" id="A0A4R2GLK8"/>
<feature type="transmembrane region" description="Helical" evidence="13">
    <location>
        <begin position="393"/>
        <end position="414"/>
    </location>
</feature>
<gene>
    <name evidence="14" type="ORF">EV194_102252</name>
</gene>
<feature type="transmembrane region" description="Helical" evidence="13">
    <location>
        <begin position="71"/>
        <end position="91"/>
    </location>
</feature>
<dbReference type="EMBL" id="SLWK01000002">
    <property type="protein sequence ID" value="TCO09823.1"/>
    <property type="molecule type" value="Genomic_DNA"/>
</dbReference>
<evidence type="ECO:0000256" key="8">
    <source>
        <dbReference type="ARBA" id="ARBA00022958"/>
    </source>
</evidence>
<evidence type="ECO:0000256" key="7">
    <source>
        <dbReference type="ARBA" id="ARBA00022692"/>
    </source>
</evidence>
<name>A0A4R2GLK8_9BACT</name>
<sequence>MNIRFIINIFGRVLILLGLFMLTPIIWAFVYGEDTVGGILASSLITLAAGTVMYFGSLINLRKELGLRDSYFTVTFTWVVISLFGMLPYIFTGTIVGLPNIYFETVSGFTTTGSSILTDIESLPKSVLFWRSLTHWIGGMGIIVLVVAILPLLRIGGYNLFKNEASGISYEKLTPKTASTAKRLWGVYVALTFIMTAVLMFGEINLYDALNHAFSTMATGGFSTKNESVGAFSAYVQYVVTFFMFLAGVNFYLHYHFIKGRFKRVFSNVELRTYVTVILTVTIMIALVILYADHAPIEHAFRDALFQVISIITTTGFATYDYLQWPTPAWTLIFLLMFVGACVGSTGGGIKVIRHVVSFRNVVLHFKRMLHPNSVSLLKINGEVIDDEKVSSLITFLVLYLFTFISGSIIMVFLGTDTLTAVGAVAANLGGVGPGIGTVGPASNYYHIHDAGKIVLSFLMIIGRLELTTVIILFTSMFWDKYR</sequence>
<keyword evidence="7 13" id="KW-0812">Transmembrane</keyword>
<dbReference type="GO" id="GO:0005886">
    <property type="term" value="C:plasma membrane"/>
    <property type="evidence" value="ECO:0007669"/>
    <property type="project" value="UniProtKB-SubCell"/>
</dbReference>
<evidence type="ECO:0000256" key="6">
    <source>
        <dbReference type="ARBA" id="ARBA00022538"/>
    </source>
</evidence>
<feature type="binding site" evidence="12">
    <location>
        <position position="315"/>
    </location>
    <ligand>
        <name>K(+)</name>
        <dbReference type="ChEBI" id="CHEBI:29103"/>
    </ligand>
</feature>
<feature type="transmembrane region" description="Helical" evidence="13">
    <location>
        <begin position="185"/>
        <end position="207"/>
    </location>
</feature>
<dbReference type="PANTHER" id="PTHR32024:SF2">
    <property type="entry name" value="TRK SYSTEM POTASSIUM UPTAKE PROTEIN TRKG-RELATED"/>
    <property type="match status" value="1"/>
</dbReference>
<dbReference type="PIRSF" id="PIRSF006247">
    <property type="entry name" value="TrkH"/>
    <property type="match status" value="1"/>
</dbReference>
<keyword evidence="8 12" id="KW-0630">Potassium</keyword>
<keyword evidence="15" id="KW-1185">Reference proteome</keyword>
<feature type="binding site" evidence="12">
    <location>
        <position position="111"/>
    </location>
    <ligand>
        <name>K(+)</name>
        <dbReference type="ChEBI" id="CHEBI:29103"/>
    </ligand>
</feature>
<keyword evidence="6" id="KW-0633">Potassium transport</keyword>
<evidence type="ECO:0000256" key="10">
    <source>
        <dbReference type="ARBA" id="ARBA00023065"/>
    </source>
</evidence>
<protein>
    <submittedName>
        <fullName evidence="14">Trk system potassium uptake protein TrkH</fullName>
    </submittedName>
</protein>
<keyword evidence="3" id="KW-0813">Transport</keyword>
<evidence type="ECO:0000256" key="3">
    <source>
        <dbReference type="ARBA" id="ARBA00022448"/>
    </source>
</evidence>
<comment type="subcellular location">
    <subcellularLocation>
        <location evidence="1">Cell inner membrane</location>
        <topology evidence="1">Multi-pass membrane protein</topology>
    </subcellularLocation>
</comment>